<reference evidence="2" key="2">
    <citation type="submission" date="2023-06" db="EMBL/GenBank/DDBJ databases">
        <authorList>
            <consortium name="Lawrence Berkeley National Laboratory"/>
            <person name="Mondo S.J."/>
            <person name="Hensen N."/>
            <person name="Bonometti L."/>
            <person name="Westerberg I."/>
            <person name="Brannstrom I.O."/>
            <person name="Guillou S."/>
            <person name="Cros-Aarteil S."/>
            <person name="Calhoun S."/>
            <person name="Haridas S."/>
            <person name="Kuo A."/>
            <person name="Pangilinan J."/>
            <person name="Riley R."/>
            <person name="Labutti K."/>
            <person name="Andreopoulos B."/>
            <person name="Lipzen A."/>
            <person name="Chen C."/>
            <person name="Yanf M."/>
            <person name="Daum C."/>
            <person name="Ng V."/>
            <person name="Clum A."/>
            <person name="Steindorff A."/>
            <person name="Ohm R."/>
            <person name="Martin F."/>
            <person name="Silar P."/>
            <person name="Natvig D."/>
            <person name="Lalanne C."/>
            <person name="Gautier V."/>
            <person name="Ament-Velasquez S.L."/>
            <person name="Kruys A."/>
            <person name="Hutchinson M.I."/>
            <person name="Powell A.J."/>
            <person name="Barry K."/>
            <person name="Miller A.N."/>
            <person name="Grigoriev I.V."/>
            <person name="Debuchy R."/>
            <person name="Gladieux P."/>
            <person name="Thoren M.H."/>
            <person name="Johannesson H."/>
        </authorList>
    </citation>
    <scope>NUCLEOTIDE SEQUENCE</scope>
    <source>
        <strain evidence="2">PSN324</strain>
    </source>
</reference>
<dbReference type="Proteomes" id="UP001321749">
    <property type="component" value="Unassembled WGS sequence"/>
</dbReference>
<dbReference type="PANTHER" id="PTHR38886">
    <property type="entry name" value="SESA DOMAIN-CONTAINING PROTEIN"/>
    <property type="match status" value="1"/>
</dbReference>
<dbReference type="InterPro" id="IPR054464">
    <property type="entry name" value="ULD_fung"/>
</dbReference>
<keyword evidence="3" id="KW-1185">Reference proteome</keyword>
<name>A0AAV9HX54_9PEZI</name>
<protein>
    <recommendedName>
        <fullName evidence="1">Ubiquitin-like domain-containing protein</fullName>
    </recommendedName>
</protein>
<feature type="domain" description="Ubiquitin-like" evidence="1">
    <location>
        <begin position="319"/>
        <end position="401"/>
    </location>
</feature>
<proteinExistence type="predicted"/>
<dbReference type="EMBL" id="MU864939">
    <property type="protein sequence ID" value="KAK4465439.1"/>
    <property type="molecule type" value="Genomic_DNA"/>
</dbReference>
<dbReference type="PANTHER" id="PTHR38886:SF1">
    <property type="entry name" value="NACHT-NTPASE AND P-LOOP NTPASES N-TERMINAL DOMAIN-CONTAINING PROTEIN"/>
    <property type="match status" value="1"/>
</dbReference>
<organism evidence="2 3">
    <name type="scientific">Cladorrhinum samala</name>
    <dbReference type="NCBI Taxonomy" id="585594"/>
    <lineage>
        <taxon>Eukaryota</taxon>
        <taxon>Fungi</taxon>
        <taxon>Dikarya</taxon>
        <taxon>Ascomycota</taxon>
        <taxon>Pezizomycotina</taxon>
        <taxon>Sordariomycetes</taxon>
        <taxon>Sordariomycetidae</taxon>
        <taxon>Sordariales</taxon>
        <taxon>Podosporaceae</taxon>
        <taxon>Cladorrhinum</taxon>
    </lineage>
</organism>
<gene>
    <name evidence="2" type="ORF">QBC42DRAFT_12890</name>
</gene>
<evidence type="ECO:0000313" key="3">
    <source>
        <dbReference type="Proteomes" id="UP001321749"/>
    </source>
</evidence>
<sequence length="543" mass="62222">MQERYLLSSFSTRLQIQPLQWSVMAARAFGFSAGDFVSAIKLIKHAGKALKDAGGAAEDYRNFKKGLSSLHTGLTQLQLSPLHESSPFALSTKEQIKVTLVSISEFLTLIAKFDAKLGREAPTEWYQGAGRKVQWAVIYAKRVEELRAKVGLHLQSLILMLQAFHITSQTQEAADNTFVLLTAQVAEILKAEHDSKTQIRQLNTLLEGHVEDVSTCFRAQGDRIENILESLVENNDLQRRQLQSARSRQLLPMNVQSSDVVLAKAEHDDISTLLLRLLSVIIRDLKTLFMSMWLYMPHFMTSLKLLATSLRREPMLLISDSINFEDALGRRYALQYEFYRHWPAFESFLRRNFKQTPGESYVKSGQFLIIDSRTDHLVFSQASWEVVTAPGCELSMSIRMRSFQIGSGHHCPRPNCDGRVSKSELKQAATCPKCFSQYFPLEQHHSAVKQKFLSPLKPYPSSTLSELEDNMNRHSEEMTVFRRVHVYRDSSSRVFQPPKISRSGHMIVTAVRILCENSEKEPWQLPIRLLRVWPCRKHQYRHK</sequence>
<reference evidence="2" key="1">
    <citation type="journal article" date="2023" name="Mol. Phylogenet. Evol.">
        <title>Genome-scale phylogeny and comparative genomics of the fungal order Sordariales.</title>
        <authorList>
            <person name="Hensen N."/>
            <person name="Bonometti L."/>
            <person name="Westerberg I."/>
            <person name="Brannstrom I.O."/>
            <person name="Guillou S."/>
            <person name="Cros-Aarteil S."/>
            <person name="Calhoun S."/>
            <person name="Haridas S."/>
            <person name="Kuo A."/>
            <person name="Mondo S."/>
            <person name="Pangilinan J."/>
            <person name="Riley R."/>
            <person name="LaButti K."/>
            <person name="Andreopoulos B."/>
            <person name="Lipzen A."/>
            <person name="Chen C."/>
            <person name="Yan M."/>
            <person name="Daum C."/>
            <person name="Ng V."/>
            <person name="Clum A."/>
            <person name="Steindorff A."/>
            <person name="Ohm R.A."/>
            <person name="Martin F."/>
            <person name="Silar P."/>
            <person name="Natvig D.O."/>
            <person name="Lalanne C."/>
            <person name="Gautier V."/>
            <person name="Ament-Velasquez S.L."/>
            <person name="Kruys A."/>
            <person name="Hutchinson M.I."/>
            <person name="Powell A.J."/>
            <person name="Barry K."/>
            <person name="Miller A.N."/>
            <person name="Grigoriev I.V."/>
            <person name="Debuchy R."/>
            <person name="Gladieux P."/>
            <person name="Hiltunen Thoren M."/>
            <person name="Johannesson H."/>
        </authorList>
    </citation>
    <scope>NUCLEOTIDE SEQUENCE</scope>
    <source>
        <strain evidence="2">PSN324</strain>
    </source>
</reference>
<comment type="caution">
    <text evidence="2">The sequence shown here is derived from an EMBL/GenBank/DDBJ whole genome shotgun (WGS) entry which is preliminary data.</text>
</comment>
<evidence type="ECO:0000313" key="2">
    <source>
        <dbReference type="EMBL" id="KAK4465439.1"/>
    </source>
</evidence>
<evidence type="ECO:0000259" key="1">
    <source>
        <dbReference type="Pfam" id="PF22893"/>
    </source>
</evidence>
<accession>A0AAV9HX54</accession>
<dbReference type="AlphaFoldDB" id="A0AAV9HX54"/>
<dbReference type="Pfam" id="PF22893">
    <property type="entry name" value="ULD_2"/>
    <property type="match status" value="1"/>
</dbReference>